<evidence type="ECO:0000313" key="2">
    <source>
        <dbReference type="Proteomes" id="UP000663658"/>
    </source>
</evidence>
<protein>
    <submittedName>
        <fullName evidence="1">Uncharacterized protein</fullName>
    </submittedName>
</protein>
<proteinExistence type="predicted"/>
<dbReference type="AlphaFoldDB" id="A0ABD7E1R0"/>
<dbReference type="KEGG" id="pty:JWV26_09990"/>
<accession>A0ABD7E1R0</accession>
<evidence type="ECO:0000313" key="1">
    <source>
        <dbReference type="EMBL" id="QSL94661.1"/>
    </source>
</evidence>
<reference evidence="1 2" key="1">
    <citation type="submission" date="2021-02" db="EMBL/GenBank/DDBJ databases">
        <title>Whole genome sequencing of Pseudomonas alcaliphila strain SM2.</title>
        <authorList>
            <person name="Alshamsi M.S."/>
            <person name="Sudalaimuthuasari N."/>
            <person name="Kundu B."/>
            <person name="AlMaskari R.S."/>
            <person name="Elmahi Y."/>
            <person name="Mundra S."/>
            <person name="Chandran S."/>
            <person name="Malik S."/>
            <person name="Hazzouri K.M."/>
            <person name="Amiri K.M.A."/>
        </authorList>
    </citation>
    <scope>NUCLEOTIDE SEQUENCE [LARGE SCALE GENOMIC DNA]</scope>
    <source>
        <strain evidence="1 2">SM2</strain>
    </source>
</reference>
<dbReference type="Proteomes" id="UP000663658">
    <property type="component" value="Chromosome"/>
</dbReference>
<dbReference type="RefSeq" id="WP_206418950.1">
    <property type="nucleotide sequence ID" value="NZ_CP070505.1"/>
</dbReference>
<gene>
    <name evidence="1" type="ORF">JWV26_09990</name>
</gene>
<name>A0ABD7E1R0_9GAMM</name>
<organism evidence="1 2">
    <name type="scientific">Ectopseudomonas toyotomiensis</name>
    <dbReference type="NCBI Taxonomy" id="554344"/>
    <lineage>
        <taxon>Bacteria</taxon>
        <taxon>Pseudomonadati</taxon>
        <taxon>Pseudomonadota</taxon>
        <taxon>Gammaproteobacteria</taxon>
        <taxon>Pseudomonadales</taxon>
        <taxon>Pseudomonadaceae</taxon>
        <taxon>Ectopseudomonas</taxon>
    </lineage>
</organism>
<sequence>MKVQIPLTDKGSYKHMVGERRSLDEADGLDPDSKMSQPVIVFFHGEAAYEFVSSQGAGFGRHEKYEHYYRKLVQKTPIEITQIGTLSLEESRFQISDGRHRAVVLALRSEMLSRESASPAVEPEEYEKAPVPFLTFRDAAEVMKAKGWLVAPPSDFDLRACSSEVYS</sequence>
<dbReference type="EMBL" id="CP070505">
    <property type="protein sequence ID" value="QSL94661.1"/>
    <property type="molecule type" value="Genomic_DNA"/>
</dbReference>